<sequence length="264" mass="29423">MCKGQQDRSLIDSPPNAWQLAEDPNSLDEFGSCDELAWGFRLIAALQSQALELERNGWNLNDVALELDWSNTSDSRYDATGQDIPSDTYVPPVDSLFGLCTSTADFDAFVLQLSGLQNPEYSEDLTAQPPDSGHAGGYHYDDPNSTQTFGYRTAGHRTANDNELVVCDFTEQCKLSFPPSAGELQRHIKEHHPELKYGGGNKIVECPCEPGKTITTTNFIRHVLDKHFGMFKVQCKICHKSISRADNLERHKSKYHSGSQRGKP</sequence>
<feature type="domain" description="C2H2-type" evidence="3">
    <location>
        <begin position="233"/>
        <end position="261"/>
    </location>
</feature>
<dbReference type="AlphaFoldDB" id="A0AA39UIL7"/>
<keyword evidence="1" id="KW-0862">Zinc</keyword>
<evidence type="ECO:0000259" key="3">
    <source>
        <dbReference type="PROSITE" id="PS50157"/>
    </source>
</evidence>
<dbReference type="InterPro" id="IPR013087">
    <property type="entry name" value="Znf_C2H2_type"/>
</dbReference>
<dbReference type="EMBL" id="JAUEPR010000010">
    <property type="protein sequence ID" value="KAK0480360.1"/>
    <property type="molecule type" value="Genomic_DNA"/>
</dbReference>
<gene>
    <name evidence="4" type="ORF">IW261DRAFT_1419555</name>
</gene>
<dbReference type="Proteomes" id="UP001175227">
    <property type="component" value="Unassembled WGS sequence"/>
</dbReference>
<comment type="caution">
    <text evidence="4">The sequence shown here is derived from an EMBL/GenBank/DDBJ whole genome shotgun (WGS) entry which is preliminary data.</text>
</comment>
<dbReference type="PROSITE" id="PS50157">
    <property type="entry name" value="ZINC_FINGER_C2H2_2"/>
    <property type="match status" value="1"/>
</dbReference>
<protein>
    <recommendedName>
        <fullName evidence="3">C2H2-type domain-containing protein</fullName>
    </recommendedName>
</protein>
<feature type="region of interest" description="Disordered" evidence="2">
    <location>
        <begin position="121"/>
        <end position="141"/>
    </location>
</feature>
<dbReference type="PROSITE" id="PS00028">
    <property type="entry name" value="ZINC_FINGER_C2H2_1"/>
    <property type="match status" value="1"/>
</dbReference>
<evidence type="ECO:0000256" key="1">
    <source>
        <dbReference type="PROSITE-ProRule" id="PRU00042"/>
    </source>
</evidence>
<keyword evidence="5" id="KW-1185">Reference proteome</keyword>
<accession>A0AA39UIL7</accession>
<dbReference type="Gene3D" id="3.30.160.60">
    <property type="entry name" value="Classic Zinc Finger"/>
    <property type="match status" value="1"/>
</dbReference>
<evidence type="ECO:0000313" key="5">
    <source>
        <dbReference type="Proteomes" id="UP001175227"/>
    </source>
</evidence>
<dbReference type="GO" id="GO:0008270">
    <property type="term" value="F:zinc ion binding"/>
    <property type="evidence" value="ECO:0007669"/>
    <property type="project" value="UniProtKB-KW"/>
</dbReference>
<keyword evidence="1" id="KW-0863">Zinc-finger</keyword>
<name>A0AA39UIL7_9AGAR</name>
<keyword evidence="1" id="KW-0479">Metal-binding</keyword>
<proteinExistence type="predicted"/>
<reference evidence="4" key="1">
    <citation type="submission" date="2023-06" db="EMBL/GenBank/DDBJ databases">
        <authorList>
            <consortium name="Lawrence Berkeley National Laboratory"/>
            <person name="Ahrendt S."/>
            <person name="Sahu N."/>
            <person name="Indic B."/>
            <person name="Wong-Bajracharya J."/>
            <person name="Merenyi Z."/>
            <person name="Ke H.-M."/>
            <person name="Monk M."/>
            <person name="Kocsube S."/>
            <person name="Drula E."/>
            <person name="Lipzen A."/>
            <person name="Balint B."/>
            <person name="Henrissat B."/>
            <person name="Andreopoulos B."/>
            <person name="Martin F.M."/>
            <person name="Harder C.B."/>
            <person name="Rigling D."/>
            <person name="Ford K.L."/>
            <person name="Foster G.D."/>
            <person name="Pangilinan J."/>
            <person name="Papanicolaou A."/>
            <person name="Barry K."/>
            <person name="LaButti K."/>
            <person name="Viragh M."/>
            <person name="Koriabine M."/>
            <person name="Yan M."/>
            <person name="Riley R."/>
            <person name="Champramary S."/>
            <person name="Plett K.L."/>
            <person name="Tsai I.J."/>
            <person name="Slot J."/>
            <person name="Sipos G."/>
            <person name="Plett J."/>
            <person name="Nagy L.G."/>
            <person name="Grigoriev I.V."/>
        </authorList>
    </citation>
    <scope>NUCLEOTIDE SEQUENCE</scope>
    <source>
        <strain evidence="4">ICMP 16352</strain>
    </source>
</reference>
<organism evidence="4 5">
    <name type="scientific">Armillaria novae-zelandiae</name>
    <dbReference type="NCBI Taxonomy" id="153914"/>
    <lineage>
        <taxon>Eukaryota</taxon>
        <taxon>Fungi</taxon>
        <taxon>Dikarya</taxon>
        <taxon>Basidiomycota</taxon>
        <taxon>Agaricomycotina</taxon>
        <taxon>Agaricomycetes</taxon>
        <taxon>Agaricomycetidae</taxon>
        <taxon>Agaricales</taxon>
        <taxon>Marasmiineae</taxon>
        <taxon>Physalacriaceae</taxon>
        <taxon>Armillaria</taxon>
    </lineage>
</organism>
<evidence type="ECO:0000313" key="4">
    <source>
        <dbReference type="EMBL" id="KAK0480360.1"/>
    </source>
</evidence>
<evidence type="ECO:0000256" key="2">
    <source>
        <dbReference type="SAM" id="MobiDB-lite"/>
    </source>
</evidence>